<accession>A0A7S3GVB5</accession>
<proteinExistence type="predicted"/>
<evidence type="ECO:0000313" key="2">
    <source>
        <dbReference type="EMBL" id="CAE0277324.1"/>
    </source>
</evidence>
<dbReference type="AlphaFoldDB" id="A0A7S3GVB5"/>
<evidence type="ECO:0000256" key="1">
    <source>
        <dbReference type="SAM" id="SignalP"/>
    </source>
</evidence>
<gene>
    <name evidence="2" type="ORF">SELO1098_LOCUS6154</name>
</gene>
<name>A0A7S3GVB5_9STRA</name>
<reference evidence="2" key="1">
    <citation type="submission" date="2021-01" db="EMBL/GenBank/DDBJ databases">
        <authorList>
            <person name="Corre E."/>
            <person name="Pelletier E."/>
            <person name="Niang G."/>
            <person name="Scheremetjew M."/>
            <person name="Finn R."/>
            <person name="Kale V."/>
            <person name="Holt S."/>
            <person name="Cochrane G."/>
            <person name="Meng A."/>
            <person name="Brown T."/>
            <person name="Cohen L."/>
        </authorList>
    </citation>
    <scope>NUCLEOTIDE SEQUENCE</scope>
    <source>
        <strain evidence="2">CCAP 955/1</strain>
    </source>
</reference>
<keyword evidence="1" id="KW-0732">Signal</keyword>
<feature type="chain" id="PRO_5031060674" evidence="1">
    <location>
        <begin position="26"/>
        <end position="314"/>
    </location>
</feature>
<feature type="signal peptide" evidence="1">
    <location>
        <begin position="1"/>
        <end position="25"/>
    </location>
</feature>
<sequence length="314" mass="35867">MIMSMSFTFLLNFIIFAAILQIHVASRCAEEQHASKAHVAVGFYGATRNLSNVLHTFENHVFKVLERENVAYDVFSSTMGTSSAAATRGSKRSLGPLDPFDVQLLQPCHFSVLDQQRARLHEFSLFKMARGMNRHNLTLYKHLDEFADEFESVQNLLCAYHSQRELLYMVRAHEHARGFKYDALLVLRPDTAMVRDIDLPENLAEIRQDNHSIWLPDFQHYGGYNDRLAYGSLPAMSVYLHRGQLFRDAPGVFPAAERLVKYALNKGNVTVKFTSARVMRVRQNRAVAEVKHVMNITDAEWNRCVKGARLTDTC</sequence>
<dbReference type="EMBL" id="HBIC01012343">
    <property type="protein sequence ID" value="CAE0277324.1"/>
    <property type="molecule type" value="Transcribed_RNA"/>
</dbReference>
<protein>
    <submittedName>
        <fullName evidence="2">Uncharacterized protein</fullName>
    </submittedName>
</protein>
<organism evidence="2">
    <name type="scientific">Spumella elongata</name>
    <dbReference type="NCBI Taxonomy" id="89044"/>
    <lineage>
        <taxon>Eukaryota</taxon>
        <taxon>Sar</taxon>
        <taxon>Stramenopiles</taxon>
        <taxon>Ochrophyta</taxon>
        <taxon>Chrysophyceae</taxon>
        <taxon>Chromulinales</taxon>
        <taxon>Chromulinaceae</taxon>
        <taxon>Spumella</taxon>
    </lineage>
</organism>